<evidence type="ECO:0000313" key="2">
    <source>
        <dbReference type="EMBL" id="PPK95442.1"/>
    </source>
</evidence>
<proteinExistence type="predicted"/>
<reference evidence="2 3" key="1">
    <citation type="submission" date="2018-02" db="EMBL/GenBank/DDBJ databases">
        <title>Genomic Encyclopedia of Archaeal and Bacterial Type Strains, Phase II (KMG-II): from individual species to whole genera.</title>
        <authorList>
            <person name="Goeker M."/>
        </authorList>
    </citation>
    <scope>NUCLEOTIDE SEQUENCE [LARGE SCALE GENOMIC DNA]</scope>
    <source>
        <strain evidence="2 3">DSM 16809</strain>
    </source>
</reference>
<feature type="transmembrane region" description="Helical" evidence="1">
    <location>
        <begin position="7"/>
        <end position="26"/>
    </location>
</feature>
<dbReference type="Proteomes" id="UP000239002">
    <property type="component" value="Unassembled WGS sequence"/>
</dbReference>
<protein>
    <submittedName>
        <fullName evidence="2">Uncharacterized protein</fullName>
    </submittedName>
</protein>
<evidence type="ECO:0000313" key="3">
    <source>
        <dbReference type="Proteomes" id="UP000239002"/>
    </source>
</evidence>
<keyword evidence="1" id="KW-0812">Transmembrane</keyword>
<keyword evidence="1" id="KW-1133">Transmembrane helix</keyword>
<name>A0A2S6IMF8_9FLAO</name>
<comment type="caution">
    <text evidence="2">The sequence shown here is derived from an EMBL/GenBank/DDBJ whole genome shotgun (WGS) entry which is preliminary data.</text>
</comment>
<dbReference type="RefSeq" id="WP_104514763.1">
    <property type="nucleotide sequence ID" value="NZ_MQVW01000002.1"/>
</dbReference>
<dbReference type="AlphaFoldDB" id="A0A2S6IMF8"/>
<dbReference type="OrthoDB" id="1366541at2"/>
<evidence type="ECO:0000256" key="1">
    <source>
        <dbReference type="SAM" id="Phobius"/>
    </source>
</evidence>
<keyword evidence="1" id="KW-0472">Membrane</keyword>
<keyword evidence="3" id="KW-1185">Reference proteome</keyword>
<organism evidence="2 3">
    <name type="scientific">Nonlabens xylanidelens</name>
    <dbReference type="NCBI Taxonomy" id="191564"/>
    <lineage>
        <taxon>Bacteria</taxon>
        <taxon>Pseudomonadati</taxon>
        <taxon>Bacteroidota</taxon>
        <taxon>Flavobacteriia</taxon>
        <taxon>Flavobacteriales</taxon>
        <taxon>Flavobacteriaceae</taxon>
        <taxon>Nonlabens</taxon>
    </lineage>
</organism>
<accession>A0A2S6IMF8</accession>
<gene>
    <name evidence="2" type="ORF">LY01_01029</name>
</gene>
<dbReference type="EMBL" id="PTJE01000002">
    <property type="protein sequence ID" value="PPK95442.1"/>
    <property type="molecule type" value="Genomic_DNA"/>
</dbReference>
<sequence>MKRKTGIIILIIGILIVSKFWIGIFTHDEFGGKDIFIKHRPIWKTFFYSPRGMSDLKLSEISTEKQNEQRLFDEFVLENRKIE</sequence>